<dbReference type="EMBL" id="CAJNOQ010002638">
    <property type="protein sequence ID" value="CAF0970283.1"/>
    <property type="molecule type" value="Genomic_DNA"/>
</dbReference>
<comment type="caution">
    <text evidence="3">The sequence shown here is derived from an EMBL/GenBank/DDBJ whole genome shotgun (WGS) entry which is preliminary data.</text>
</comment>
<evidence type="ECO:0000313" key="4">
    <source>
        <dbReference type="EMBL" id="CAF3551938.1"/>
    </source>
</evidence>
<gene>
    <name evidence="3" type="ORF">GPM918_LOCUS12198</name>
    <name evidence="2" type="ORF">OVA965_LOCUS3087</name>
    <name evidence="5" type="ORF">SRO942_LOCUS12199</name>
    <name evidence="4" type="ORF">TMI583_LOCUS3086</name>
</gene>
<name>A0A814EPW5_9BILA</name>
<proteinExistence type="inferred from homology"/>
<comment type="similarity">
    <text evidence="1">Belongs to the dynein light chain Tctex-type family.</text>
</comment>
<evidence type="ECO:0000313" key="2">
    <source>
        <dbReference type="EMBL" id="CAF0771080.1"/>
    </source>
</evidence>
<evidence type="ECO:0000256" key="1">
    <source>
        <dbReference type="ARBA" id="ARBA00005361"/>
    </source>
</evidence>
<dbReference type="AlphaFoldDB" id="A0A814EPW5"/>
<dbReference type="Gene3D" id="3.30.1140.40">
    <property type="entry name" value="Tctex-1"/>
    <property type="match status" value="1"/>
</dbReference>
<dbReference type="EMBL" id="CAJNOK010000719">
    <property type="protein sequence ID" value="CAF0771080.1"/>
    <property type="molecule type" value="Genomic_DNA"/>
</dbReference>
<dbReference type="EMBL" id="CAJOBC010002638">
    <property type="protein sequence ID" value="CAF3743397.1"/>
    <property type="molecule type" value="Genomic_DNA"/>
</dbReference>
<dbReference type="EMBL" id="CAJOBA010000719">
    <property type="protein sequence ID" value="CAF3551938.1"/>
    <property type="molecule type" value="Genomic_DNA"/>
</dbReference>
<sequence>MVTVQTHFNRQWDWNHQNKIVSNEYEKGISRQYHAIEENEIKSLVSNRIKEHLGTKKYDANLGIDLSQAIAREIREELKMKYKNHKYIIQAVVGELNNM</sequence>
<dbReference type="InterPro" id="IPR038586">
    <property type="entry name" value="Tctex-1-like_sf"/>
</dbReference>
<keyword evidence="6" id="KW-1185">Reference proteome</keyword>
<dbReference type="Proteomes" id="UP000677228">
    <property type="component" value="Unassembled WGS sequence"/>
</dbReference>
<evidence type="ECO:0000313" key="3">
    <source>
        <dbReference type="EMBL" id="CAF0970283.1"/>
    </source>
</evidence>
<dbReference type="InterPro" id="IPR005334">
    <property type="entry name" value="Tctex-1-like"/>
</dbReference>
<accession>A0A814EPW5</accession>
<dbReference type="OrthoDB" id="9981724at2759"/>
<reference evidence="3" key="1">
    <citation type="submission" date="2021-02" db="EMBL/GenBank/DDBJ databases">
        <authorList>
            <person name="Nowell W R."/>
        </authorList>
    </citation>
    <scope>NUCLEOTIDE SEQUENCE</scope>
</reference>
<dbReference type="Proteomes" id="UP000682733">
    <property type="component" value="Unassembled WGS sequence"/>
</dbReference>
<dbReference type="Proteomes" id="UP000663829">
    <property type="component" value="Unassembled WGS sequence"/>
</dbReference>
<evidence type="ECO:0000313" key="6">
    <source>
        <dbReference type="Proteomes" id="UP000663829"/>
    </source>
</evidence>
<dbReference type="Pfam" id="PF03645">
    <property type="entry name" value="Tctex-1"/>
    <property type="match status" value="1"/>
</dbReference>
<organism evidence="3 6">
    <name type="scientific">Didymodactylos carnosus</name>
    <dbReference type="NCBI Taxonomy" id="1234261"/>
    <lineage>
        <taxon>Eukaryota</taxon>
        <taxon>Metazoa</taxon>
        <taxon>Spiralia</taxon>
        <taxon>Gnathifera</taxon>
        <taxon>Rotifera</taxon>
        <taxon>Eurotatoria</taxon>
        <taxon>Bdelloidea</taxon>
        <taxon>Philodinida</taxon>
        <taxon>Philodinidae</taxon>
        <taxon>Didymodactylos</taxon>
    </lineage>
</organism>
<dbReference type="Proteomes" id="UP000681722">
    <property type="component" value="Unassembled WGS sequence"/>
</dbReference>
<evidence type="ECO:0000313" key="5">
    <source>
        <dbReference type="EMBL" id="CAF3743397.1"/>
    </source>
</evidence>
<protein>
    <submittedName>
        <fullName evidence="3">Uncharacterized protein</fullName>
    </submittedName>
</protein>